<dbReference type="EMBL" id="WNEG01000071">
    <property type="protein sequence ID" value="NMG83291.1"/>
    <property type="molecule type" value="Genomic_DNA"/>
</dbReference>
<accession>A0A848DAP5</accession>
<protein>
    <submittedName>
        <fullName evidence="1">Uncharacterized protein</fullName>
    </submittedName>
</protein>
<dbReference type="AlphaFoldDB" id="A0A848DAP5"/>
<evidence type="ECO:0000313" key="2">
    <source>
        <dbReference type="Proteomes" id="UP000606580"/>
    </source>
</evidence>
<proteinExistence type="predicted"/>
<name>A0A848DAP5_9EURY</name>
<evidence type="ECO:0000313" key="1">
    <source>
        <dbReference type="EMBL" id="NMG83291.1"/>
    </source>
</evidence>
<dbReference type="Proteomes" id="UP000606580">
    <property type="component" value="Unassembled WGS sequence"/>
</dbReference>
<sequence>MTRLRVYDDQTGQQLYPETLEQRDEEIVNKFFNSRTDLYLSKKLDNLEIVCYVRVGKGPGTRDEGCYIRYSSIYRDDSFYTFKREVDRVLCNLKFEPRRGQRDNKIFDSIEEFDPHPHNYDTDVDIDIDTVIKAVLDLKKLDFDAGDINEIAGFTTNLLKKISNVSITISERARFADINIIRSGKYIGYIRPTKTAKKILDRHEREFLGEEKIKNRDETKNKIKCLMCTVVQKFKKLHNFVLQNHTLRVRK</sequence>
<comment type="caution">
    <text evidence="1">The sequence shown here is derived from an EMBL/GenBank/DDBJ whole genome shotgun (WGS) entry which is preliminary data.</text>
</comment>
<organism evidence="1 2">
    <name type="scientific">Candidatus Ethanoperedens thermophilum</name>
    <dbReference type="NCBI Taxonomy" id="2766897"/>
    <lineage>
        <taxon>Archaea</taxon>
        <taxon>Methanobacteriati</taxon>
        <taxon>Methanobacteriota</taxon>
        <taxon>Stenosarchaea group</taxon>
        <taxon>Methanomicrobia</taxon>
        <taxon>Methanosarcinales</taxon>
        <taxon>Methanosarcinales incertae sedis</taxon>
        <taxon>GOM Arc I cluster</taxon>
        <taxon>Candidatus Ethanoperedens</taxon>
    </lineage>
</organism>
<reference evidence="1" key="1">
    <citation type="journal article" date="2020" name="MBio">
        <title>'Candidatus Ethanoperedens,' a Thermophilic Genus of Archaea Mediating the Anaerobic Oxidation of Ethane.</title>
        <authorList>
            <person name="Hahn C.J."/>
            <person name="Laso-Perez R."/>
            <person name="Vulcano F."/>
            <person name="Vaziourakis K.M."/>
            <person name="Stokke R."/>
            <person name="Steen I.H."/>
            <person name="Teske A."/>
            <person name="Boetius A."/>
            <person name="Liebeke M."/>
            <person name="Amann R."/>
            <person name="Knittel K."/>
            <person name="Wegener G."/>
        </authorList>
    </citation>
    <scope>NUCLEOTIDE SEQUENCE</scope>
    <source>
        <strain evidence="1">GoM-Arc1-LC-WB58</strain>
    </source>
</reference>
<gene>
    <name evidence="1" type="ORF">GIS02_03680</name>
</gene>